<dbReference type="GO" id="GO:0005794">
    <property type="term" value="C:Golgi apparatus"/>
    <property type="evidence" value="ECO:0007669"/>
    <property type="project" value="UniProtKB-SubCell"/>
</dbReference>
<dbReference type="EMBL" id="CP059272">
    <property type="protein sequence ID" value="QLQ81473.1"/>
    <property type="molecule type" value="Genomic_DNA"/>
</dbReference>
<dbReference type="PANTHER" id="PTHR18921:SF2">
    <property type="entry name" value="THYROID RECEPTOR-INTERACTING PROTEIN 11"/>
    <property type="match status" value="1"/>
</dbReference>
<comment type="subcellular location">
    <subcellularLocation>
        <location evidence="1">Golgi apparatus</location>
    </subcellularLocation>
</comment>
<proteinExistence type="predicted"/>
<keyword evidence="7" id="KW-1185">Reference proteome</keyword>
<dbReference type="Gene3D" id="1.10.287.1490">
    <property type="match status" value="2"/>
</dbReference>
<sequence>MGKNRKKNGKKPVQIASENGQIVDEVVEGSNVVDVASVSDNEELERLREEIQALKCELSREKETKKHLKECDALFIDSQEYKDLKAERDEFENQYNNLLNRISSMKNVFSKMKESQQELETVKEQLAEYESQNVRLKEKVDGLSKERKSLEDTINTLNLEYSNLDEEREKVQKECASYKDELQKLKSIVDEKTQLDNQLQDMVSVLKSSKQDLSALRAENEDLSSAYKTLEEEKKALQENIRSLESDLENALDSFKQQSNQTTLEINALRSQLDKSEESNSQLSNSIERLNKEIQSMSEDVSAKKKLEQECKERVLQIGKLRHEAIILNEHLTKALTMLKQSSDSESVDKELISNLLVSFVSIPRADPKKFEVLELISSFLSWDDDKKRQAGLLHYKEQTPKSAGSLSSTGNFVTLWTEFLEKESEKGSH</sequence>
<evidence type="ECO:0000256" key="1">
    <source>
        <dbReference type="ARBA" id="ARBA00004555"/>
    </source>
</evidence>
<dbReference type="InterPro" id="IPR000237">
    <property type="entry name" value="GRIP_dom"/>
</dbReference>
<reference evidence="6 7" key="1">
    <citation type="submission" date="2020-06" db="EMBL/GenBank/DDBJ databases">
        <title>The yeast mating-type switching endonuclease HO is a domesticated member of an unorthodox homing genetic element family.</title>
        <authorList>
            <person name="Coughlan A.Y."/>
            <person name="Lombardi L."/>
            <person name="Braun-Galleani S."/>
            <person name="Martos A.R."/>
            <person name="Galeote V."/>
            <person name="Bigey F."/>
            <person name="Dequin S."/>
            <person name="Byrne K.P."/>
            <person name="Wolfe K.H."/>
        </authorList>
    </citation>
    <scope>NUCLEOTIDE SEQUENCE [LARGE SCALE GENOMIC DNA]</scope>
    <source>
        <strain evidence="6 7">CBS2947</strain>
    </source>
</reference>
<dbReference type="PROSITE" id="PS50913">
    <property type="entry name" value="GRIP"/>
    <property type="match status" value="1"/>
</dbReference>
<dbReference type="Proteomes" id="UP000510647">
    <property type="component" value="Chromosome 6"/>
</dbReference>
<dbReference type="PANTHER" id="PTHR18921">
    <property type="entry name" value="MYOSIN HEAVY CHAIN - RELATED"/>
    <property type="match status" value="1"/>
</dbReference>
<gene>
    <name evidence="6" type="ORF">HG537_0F02340</name>
</gene>
<organism evidence="6 7">
    <name type="scientific">Torulaspora globosa</name>
    <dbReference type="NCBI Taxonomy" id="48254"/>
    <lineage>
        <taxon>Eukaryota</taxon>
        <taxon>Fungi</taxon>
        <taxon>Dikarya</taxon>
        <taxon>Ascomycota</taxon>
        <taxon>Saccharomycotina</taxon>
        <taxon>Saccharomycetes</taxon>
        <taxon>Saccharomycetales</taxon>
        <taxon>Saccharomycetaceae</taxon>
        <taxon>Torulaspora</taxon>
    </lineage>
</organism>
<accession>A0A7H9HW03</accession>
<dbReference type="Pfam" id="PF10375">
    <property type="entry name" value="GRAB"/>
    <property type="match status" value="1"/>
</dbReference>
<keyword evidence="2" id="KW-0333">Golgi apparatus</keyword>
<protein>
    <recommendedName>
        <fullName evidence="5">GRIP domain-containing protein</fullName>
    </recommendedName>
</protein>
<dbReference type="GO" id="GO:0006888">
    <property type="term" value="P:endoplasmic reticulum to Golgi vesicle-mediated transport"/>
    <property type="evidence" value="ECO:0007669"/>
    <property type="project" value="TreeGrafter"/>
</dbReference>
<evidence type="ECO:0000256" key="3">
    <source>
        <dbReference type="ARBA" id="ARBA00023054"/>
    </source>
</evidence>
<evidence type="ECO:0000256" key="2">
    <source>
        <dbReference type="ARBA" id="ARBA00023034"/>
    </source>
</evidence>
<keyword evidence="3 4" id="KW-0175">Coiled coil</keyword>
<evidence type="ECO:0000259" key="5">
    <source>
        <dbReference type="PROSITE" id="PS50913"/>
    </source>
</evidence>
<evidence type="ECO:0000313" key="7">
    <source>
        <dbReference type="Proteomes" id="UP000510647"/>
    </source>
</evidence>
<evidence type="ECO:0000313" key="6">
    <source>
        <dbReference type="EMBL" id="QLQ81473.1"/>
    </source>
</evidence>
<feature type="domain" description="GRIP" evidence="5">
    <location>
        <begin position="343"/>
        <end position="394"/>
    </location>
</feature>
<name>A0A7H9HW03_9SACH</name>
<dbReference type="GO" id="GO:0007030">
    <property type="term" value="P:Golgi organization"/>
    <property type="evidence" value="ECO:0007669"/>
    <property type="project" value="TreeGrafter"/>
</dbReference>
<dbReference type="AlphaFoldDB" id="A0A7H9HW03"/>
<dbReference type="GO" id="GO:0031267">
    <property type="term" value="F:small GTPase binding"/>
    <property type="evidence" value="ECO:0007669"/>
    <property type="project" value="TreeGrafter"/>
</dbReference>
<dbReference type="OrthoDB" id="425925at2759"/>
<dbReference type="InterPro" id="IPR019459">
    <property type="entry name" value="GRAB"/>
</dbReference>
<feature type="coiled-coil region" evidence="4">
    <location>
        <begin position="37"/>
        <end position="324"/>
    </location>
</feature>
<evidence type="ECO:0000256" key="4">
    <source>
        <dbReference type="SAM" id="Coils"/>
    </source>
</evidence>